<reference evidence="7 8" key="1">
    <citation type="submission" date="2016-10" db="EMBL/GenBank/DDBJ databases">
        <authorList>
            <person name="de Groot N.N."/>
        </authorList>
    </citation>
    <scope>NUCLEOTIDE SEQUENCE [LARGE SCALE GENOMIC DNA]</scope>
    <source>
        <strain evidence="7 8">DSM 21650</strain>
    </source>
</reference>
<name>A0A1H3S9A5_9FIRM</name>
<evidence type="ECO:0000256" key="1">
    <source>
        <dbReference type="ARBA" id="ARBA00022517"/>
    </source>
</evidence>
<dbReference type="RefSeq" id="WP_091732555.1">
    <property type="nucleotide sequence ID" value="NZ_FNQE01000039.1"/>
</dbReference>
<dbReference type="AlphaFoldDB" id="A0A1H3S9A5"/>
<dbReference type="Pfam" id="PF04327">
    <property type="entry name" value="Peptidase_Prp"/>
    <property type="match status" value="1"/>
</dbReference>
<evidence type="ECO:0000256" key="5">
    <source>
        <dbReference type="ARBA" id="ARBA00044503"/>
    </source>
</evidence>
<dbReference type="SUPFAM" id="SSF118010">
    <property type="entry name" value="TM1457-like"/>
    <property type="match status" value="1"/>
</dbReference>
<keyword evidence="3" id="KW-0378">Hydrolase</keyword>
<evidence type="ECO:0000256" key="4">
    <source>
        <dbReference type="ARBA" id="ARBA00022807"/>
    </source>
</evidence>
<keyword evidence="2" id="KW-0645">Protease</keyword>
<evidence type="ECO:0000256" key="3">
    <source>
        <dbReference type="ARBA" id="ARBA00022801"/>
    </source>
</evidence>
<gene>
    <name evidence="7" type="ORF">SAMN05660462_02776</name>
</gene>
<dbReference type="CDD" id="cd16332">
    <property type="entry name" value="Prp-like"/>
    <property type="match status" value="1"/>
</dbReference>
<keyword evidence="8" id="KW-1185">Reference proteome</keyword>
<comment type="similarity">
    <text evidence="5">Belongs to the Prp family.</text>
</comment>
<dbReference type="STRING" id="415015.SAMN05660462_02776"/>
<dbReference type="GO" id="GO:0006508">
    <property type="term" value="P:proteolysis"/>
    <property type="evidence" value="ECO:0007669"/>
    <property type="project" value="UniProtKB-KW"/>
</dbReference>
<organism evidence="7 8">
    <name type="scientific">Proteiniborus ethanoligenes</name>
    <dbReference type="NCBI Taxonomy" id="415015"/>
    <lineage>
        <taxon>Bacteria</taxon>
        <taxon>Bacillati</taxon>
        <taxon>Bacillota</taxon>
        <taxon>Clostridia</taxon>
        <taxon>Eubacteriales</taxon>
        <taxon>Proteiniborus</taxon>
    </lineage>
</organism>
<evidence type="ECO:0000256" key="2">
    <source>
        <dbReference type="ARBA" id="ARBA00022670"/>
    </source>
</evidence>
<protein>
    <recommendedName>
        <fullName evidence="6">Ribosomal processing cysteine protease Prp</fullName>
    </recommendedName>
</protein>
<proteinExistence type="inferred from homology"/>
<sequence>MTKITILRNSNDSIVEYEIKGHTDYDVFGKDILCASISILSQTALISLNEVCGIKRSNISYSIDDKKGYLKVSLPHGLPKAQREKADVVLETMLVGLRGLADIYPDYITLKYGEV</sequence>
<accession>A0A1H3S9A5</accession>
<dbReference type="PANTHER" id="PTHR39178:SF1">
    <property type="entry name" value="RIBOSOMAL-PROCESSING CYSTEINE PROTEASE PRP"/>
    <property type="match status" value="1"/>
</dbReference>
<dbReference type="InterPro" id="IPR036764">
    <property type="entry name" value="Peptidase_Prp_sf"/>
</dbReference>
<dbReference type="OrthoDB" id="48998at2"/>
<dbReference type="Gene3D" id="3.30.70.1490">
    <property type="entry name" value="Cysteine protease Prp"/>
    <property type="match status" value="1"/>
</dbReference>
<keyword evidence="4" id="KW-0788">Thiol protease</keyword>
<evidence type="ECO:0000313" key="7">
    <source>
        <dbReference type="EMBL" id="SDZ34327.1"/>
    </source>
</evidence>
<evidence type="ECO:0000313" key="8">
    <source>
        <dbReference type="Proteomes" id="UP000198625"/>
    </source>
</evidence>
<dbReference type="EMBL" id="FNQE01000039">
    <property type="protein sequence ID" value="SDZ34327.1"/>
    <property type="molecule type" value="Genomic_DNA"/>
</dbReference>
<dbReference type="PANTHER" id="PTHR39178">
    <property type="entry name" value="HYPOTHETICAL RIBOSOME-ASSOCIATED PROTEIN"/>
    <property type="match status" value="1"/>
</dbReference>
<evidence type="ECO:0000256" key="6">
    <source>
        <dbReference type="ARBA" id="ARBA00044538"/>
    </source>
</evidence>
<dbReference type="InterPro" id="IPR007422">
    <property type="entry name" value="Peptidase_Prp"/>
</dbReference>
<dbReference type="GO" id="GO:0042254">
    <property type="term" value="P:ribosome biogenesis"/>
    <property type="evidence" value="ECO:0007669"/>
    <property type="project" value="UniProtKB-KW"/>
</dbReference>
<keyword evidence="1" id="KW-0690">Ribosome biogenesis</keyword>
<dbReference type="GO" id="GO:0008234">
    <property type="term" value="F:cysteine-type peptidase activity"/>
    <property type="evidence" value="ECO:0007669"/>
    <property type="project" value="UniProtKB-KW"/>
</dbReference>
<dbReference type="Proteomes" id="UP000198625">
    <property type="component" value="Unassembled WGS sequence"/>
</dbReference>